<dbReference type="OrthoDB" id="9807941at2"/>
<reference evidence="3 4" key="1">
    <citation type="submission" date="2016-11" db="EMBL/GenBank/DDBJ databases">
        <authorList>
            <person name="Jaros S."/>
            <person name="Januszkiewicz K."/>
            <person name="Wedrychowicz H."/>
        </authorList>
    </citation>
    <scope>NUCLEOTIDE SEQUENCE [LARGE SCALE GENOMIC DNA]</scope>
    <source>
        <strain evidence="3 4">ATCC 23634</strain>
    </source>
</reference>
<dbReference type="STRING" id="665118.SAMN02983003_3170"/>
<evidence type="ECO:0008006" key="5">
    <source>
        <dbReference type="Google" id="ProtNLM"/>
    </source>
</evidence>
<gene>
    <name evidence="3" type="ORF">SAMN02983003_3170</name>
</gene>
<evidence type="ECO:0000256" key="1">
    <source>
        <dbReference type="SAM" id="Coils"/>
    </source>
</evidence>
<dbReference type="Gene3D" id="1.10.150.20">
    <property type="entry name" value="5' to 3' exonuclease, C-terminal subdomain"/>
    <property type="match status" value="1"/>
</dbReference>
<organism evidence="3 4">
    <name type="scientific">Devosia enhydra</name>
    <dbReference type="NCBI Taxonomy" id="665118"/>
    <lineage>
        <taxon>Bacteria</taxon>
        <taxon>Pseudomonadati</taxon>
        <taxon>Pseudomonadota</taxon>
        <taxon>Alphaproteobacteria</taxon>
        <taxon>Hyphomicrobiales</taxon>
        <taxon>Devosiaceae</taxon>
        <taxon>Devosia</taxon>
    </lineage>
</organism>
<accession>A0A1K2I0U9</accession>
<keyword evidence="1" id="KW-0175">Coiled coil</keyword>
<evidence type="ECO:0000313" key="3">
    <source>
        <dbReference type="EMBL" id="SFZ85998.1"/>
    </source>
</evidence>
<evidence type="ECO:0000256" key="2">
    <source>
        <dbReference type="SAM" id="MobiDB-lite"/>
    </source>
</evidence>
<dbReference type="EMBL" id="FPKU01000003">
    <property type="protein sequence ID" value="SFZ85998.1"/>
    <property type="molecule type" value="Genomic_DNA"/>
</dbReference>
<dbReference type="RefSeq" id="WP_072345256.1">
    <property type="nucleotide sequence ID" value="NZ_FPKU01000003.1"/>
</dbReference>
<feature type="region of interest" description="Disordered" evidence="2">
    <location>
        <begin position="67"/>
        <end position="93"/>
    </location>
</feature>
<feature type="coiled-coil region" evidence="1">
    <location>
        <begin position="122"/>
        <end position="149"/>
    </location>
</feature>
<keyword evidence="4" id="KW-1185">Reference proteome</keyword>
<name>A0A1K2I0U9_9HYPH</name>
<dbReference type="Proteomes" id="UP000183447">
    <property type="component" value="Unassembled WGS sequence"/>
</dbReference>
<protein>
    <recommendedName>
        <fullName evidence="5">Helix-hairpin-helix domain-containing protein</fullName>
    </recommendedName>
</protein>
<dbReference type="AlphaFoldDB" id="A0A1K2I0U9"/>
<evidence type="ECO:0000313" key="4">
    <source>
        <dbReference type="Proteomes" id="UP000183447"/>
    </source>
</evidence>
<sequence length="248" mass="25913">MDKLTDIDGIGPVAERALAAIGITTFAQLAALEPQALMEKIDAAGGLRGSPDYHHWVMSARARVATPGPFDTPAQAPAAPVPDNHAQAQPEHGQIAAAETEPLKPFVMETALNPVAGSLPHADEIDLLRQALEEELDDAREAIASGANAASIRDDLIAQRVTLQAALAFMQEADQRYGEAIASIDLGLGIGVPDNAVQGSGELLLVTVTGPAAGRWRAGLQFGADPRKVRVTAEQLLTLRSDAALTVS</sequence>
<proteinExistence type="predicted"/>